<evidence type="ECO:0000313" key="2">
    <source>
        <dbReference type="Proteomes" id="UP001163321"/>
    </source>
</evidence>
<comment type="caution">
    <text evidence="1">The sequence shown here is derived from an EMBL/GenBank/DDBJ whole genome shotgun (WGS) entry which is preliminary data.</text>
</comment>
<dbReference type="EMBL" id="CM047588">
    <property type="protein sequence ID" value="KAI9905560.1"/>
    <property type="molecule type" value="Genomic_DNA"/>
</dbReference>
<proteinExistence type="predicted"/>
<gene>
    <name evidence="1" type="ORF">PsorP6_014065</name>
</gene>
<accession>A0ACC0VGE1</accession>
<name>A0ACC0VGE1_9STRA</name>
<evidence type="ECO:0000313" key="1">
    <source>
        <dbReference type="EMBL" id="KAI9905560.1"/>
    </source>
</evidence>
<reference evidence="1 2" key="1">
    <citation type="journal article" date="2022" name="bioRxiv">
        <title>The genome of the oomycete Peronosclerospora sorghi, a cosmopolitan pathogen of maize and sorghum, is inflated with dispersed pseudogenes.</title>
        <authorList>
            <person name="Fletcher K."/>
            <person name="Martin F."/>
            <person name="Isakeit T."/>
            <person name="Cavanaugh K."/>
            <person name="Magill C."/>
            <person name="Michelmore R."/>
        </authorList>
    </citation>
    <scope>NUCLEOTIDE SEQUENCE [LARGE SCALE GENOMIC DNA]</scope>
    <source>
        <strain evidence="1">P6</strain>
    </source>
</reference>
<organism evidence="1 2">
    <name type="scientific">Peronosclerospora sorghi</name>
    <dbReference type="NCBI Taxonomy" id="230839"/>
    <lineage>
        <taxon>Eukaryota</taxon>
        <taxon>Sar</taxon>
        <taxon>Stramenopiles</taxon>
        <taxon>Oomycota</taxon>
        <taxon>Peronosporomycetes</taxon>
        <taxon>Peronosporales</taxon>
        <taxon>Peronosporaceae</taxon>
        <taxon>Peronosclerospora</taxon>
    </lineage>
</organism>
<keyword evidence="2" id="KW-1185">Reference proteome</keyword>
<protein>
    <submittedName>
        <fullName evidence="1">Uncharacterized protein</fullName>
    </submittedName>
</protein>
<sequence length="268" mass="30589">MDKRFLLIVLVVFVVGSCRAESTTATSGNAVPSLNYTKGSNEEERAPTTELERLVSALNEASGPTTIERTQATTTEQKIDWKAFKEMMMTNQILYEKVMKNANEIEEMIDTLARTQAAIKWMGFGSEYFKQKHLSDDVFFQEFQKRSLDPVQLEALRKHMKHGTAGSRLEILVGKYFWLIKKEKIKMPPLVRFWMAEGSEVLRQTYLSLEKRDTHLVEGSELLTEASPPLGKKARFSRVDSLTSDASFPPRKRPRFRADSPESDVLSE</sequence>
<dbReference type="Proteomes" id="UP001163321">
    <property type="component" value="Chromosome 9"/>
</dbReference>